<dbReference type="Gene3D" id="3.30.710.10">
    <property type="entry name" value="Potassium Channel Kv1.1, Chain A"/>
    <property type="match status" value="1"/>
</dbReference>
<keyword evidence="14" id="KW-0832">Ubl conjugation</keyword>
<reference evidence="36" key="2">
    <citation type="journal article" date="2013" name="Nat. Commun.">
        <title>Genome of the Chinese tree shrew.</title>
        <authorList>
            <person name="Fan Y."/>
            <person name="Huang Z.Y."/>
            <person name="Cao C.C."/>
            <person name="Chen C.S."/>
            <person name="Chen Y.X."/>
            <person name="Fan D.D."/>
            <person name="He J."/>
            <person name="Hou H.L."/>
            <person name="Hu L."/>
            <person name="Hu X.T."/>
            <person name="Jiang X.T."/>
            <person name="Lai R."/>
            <person name="Lang Y.S."/>
            <person name="Liang B."/>
            <person name="Liao S.G."/>
            <person name="Mu D."/>
            <person name="Ma Y.Y."/>
            <person name="Niu Y.Y."/>
            <person name="Sun X.Q."/>
            <person name="Xia J.Q."/>
            <person name="Xiao J."/>
            <person name="Xiong Z.Q."/>
            <person name="Xu L."/>
            <person name="Yang L."/>
            <person name="Zhang Y."/>
            <person name="Zhao W."/>
            <person name="Zhao X.D."/>
            <person name="Zheng Y.T."/>
            <person name="Zhou J.M."/>
            <person name="Zhu Y.B."/>
            <person name="Zhang G.J."/>
            <person name="Wang J."/>
            <person name="Yao Y.G."/>
        </authorList>
    </citation>
    <scope>NUCLEOTIDE SEQUENCE [LARGE SCALE GENOMIC DNA]</scope>
</reference>
<dbReference type="GO" id="GO:0031965">
    <property type="term" value="C:nuclear membrane"/>
    <property type="evidence" value="ECO:0007669"/>
    <property type="project" value="UniProtKB-SubCell"/>
</dbReference>
<keyword evidence="23" id="KW-0539">Nucleus</keyword>
<dbReference type="CDD" id="cd12553">
    <property type="entry name" value="RRM1_RBM15"/>
    <property type="match status" value="1"/>
</dbReference>
<evidence type="ECO:0000259" key="33">
    <source>
        <dbReference type="PROSITE" id="PS50102"/>
    </source>
</evidence>
<evidence type="ECO:0000256" key="7">
    <source>
        <dbReference type="ARBA" id="ARBA00022481"/>
    </source>
</evidence>
<dbReference type="FunCoup" id="L9KRW8">
    <property type="interactions" value="2807"/>
</dbReference>
<dbReference type="FunFam" id="3.30.70.330:FF:000181">
    <property type="entry name" value="RNA binding motif protein 15"/>
    <property type="match status" value="1"/>
</dbReference>
<keyword evidence="8" id="KW-1017">Isopeptide bond</keyword>
<feature type="non-terminal residue" evidence="35">
    <location>
        <position position="1"/>
    </location>
</feature>
<evidence type="ECO:0000256" key="4">
    <source>
        <dbReference type="ARBA" id="ARBA00004642"/>
    </source>
</evidence>
<name>L9KRW8_TUPCH</name>
<dbReference type="PRINTS" id="PR01491">
    <property type="entry name" value="KVCHANNEL"/>
</dbReference>
<dbReference type="CDD" id="cd12557">
    <property type="entry name" value="RRM3_RBM15"/>
    <property type="match status" value="1"/>
</dbReference>
<dbReference type="InterPro" id="IPR011333">
    <property type="entry name" value="SKP1/BTB/POZ_sf"/>
</dbReference>
<dbReference type="PANTHER" id="PTHR11537">
    <property type="entry name" value="VOLTAGE-GATED POTASSIUM CHANNEL"/>
    <property type="match status" value="1"/>
</dbReference>
<dbReference type="PROSITE" id="PS50102">
    <property type="entry name" value="RRM"/>
    <property type="match status" value="3"/>
</dbReference>
<dbReference type="CDD" id="cd12555">
    <property type="entry name" value="RRM2_RBM15"/>
    <property type="match status" value="1"/>
</dbReference>
<evidence type="ECO:0000256" key="2">
    <source>
        <dbReference type="ARBA" id="ARBA00004324"/>
    </source>
</evidence>
<evidence type="ECO:0000256" key="25">
    <source>
        <dbReference type="ARBA" id="ARBA00034430"/>
    </source>
</evidence>
<dbReference type="GO" id="GO:0000381">
    <property type="term" value="P:regulation of alternative mRNA splicing, via spliceosome"/>
    <property type="evidence" value="ECO:0007669"/>
    <property type="project" value="UniProtKB-ARBA"/>
</dbReference>
<dbReference type="InterPro" id="IPR003968">
    <property type="entry name" value="K_chnl_volt-dep_Kv"/>
</dbReference>
<keyword evidence="6" id="KW-0813">Transport</keyword>
<feature type="region of interest" description="Disordered" evidence="31">
    <location>
        <begin position="476"/>
        <end position="500"/>
    </location>
</feature>
<dbReference type="InterPro" id="IPR003974">
    <property type="entry name" value="K_chnl_volt-dep_Kv3"/>
</dbReference>
<dbReference type="GO" id="GO:0032809">
    <property type="term" value="C:neuronal cell body membrane"/>
    <property type="evidence" value="ECO:0007669"/>
    <property type="project" value="TreeGrafter"/>
</dbReference>
<evidence type="ECO:0000256" key="18">
    <source>
        <dbReference type="ARBA" id="ARBA00022989"/>
    </source>
</evidence>
<feature type="compositionally biased region" description="Basic and acidic residues" evidence="31">
    <location>
        <begin position="1056"/>
        <end position="1075"/>
    </location>
</feature>
<feature type="domain" description="RRM" evidence="33">
    <location>
        <begin position="757"/>
        <end position="834"/>
    </location>
</feature>
<feature type="transmembrane region" description="Helical" evidence="32">
    <location>
        <begin position="289"/>
        <end position="310"/>
    </location>
</feature>
<feature type="domain" description="RRM" evidence="33">
    <location>
        <begin position="838"/>
        <end position="912"/>
    </location>
</feature>
<dbReference type="InterPro" id="IPR028325">
    <property type="entry name" value="VG_K_chnl"/>
</dbReference>
<dbReference type="eggNOG" id="KOG0112">
    <property type="taxonomic scope" value="Eukaryota"/>
</dbReference>
<dbReference type="InterPro" id="IPR034472">
    <property type="entry name" value="RBM15_RRM2"/>
</dbReference>
<keyword evidence="24" id="KW-0407">Ion channel</keyword>
<dbReference type="InterPro" id="IPR003131">
    <property type="entry name" value="T1-type_BTB"/>
</dbReference>
<dbReference type="GO" id="GO:0042734">
    <property type="term" value="C:presynaptic membrane"/>
    <property type="evidence" value="ECO:0007669"/>
    <property type="project" value="TreeGrafter"/>
</dbReference>
<dbReference type="GO" id="GO:0016607">
    <property type="term" value="C:nuclear speck"/>
    <property type="evidence" value="ECO:0007669"/>
    <property type="project" value="UniProtKB-SubCell"/>
</dbReference>
<dbReference type="PRINTS" id="PR01583">
    <property type="entry name" value="KV34CHANNEL"/>
</dbReference>
<dbReference type="GO" id="GO:0043679">
    <property type="term" value="C:axon terminus"/>
    <property type="evidence" value="ECO:0007669"/>
    <property type="project" value="TreeGrafter"/>
</dbReference>
<sequence>EFFFDRHPGVFAYVLNYYRTGKLHCPADVCGQLFEEELTFWGIDETDVEPCCWMTYRQHRDAEEALDIFESPDGGGGGPGPSDEAGDEERELALQRLGPHEGGAGTGAGSGGCRGWQPRMWALFEDPYSSRAARVVAFASLFFILVSITTFCLETHEAFNIDRNVTEIHRVGNITSVRFRREVETEPILTYIEGVCVLWFTLEFLVRIVCCPDTLDFVKNLLNIIDFVAILPFYLEVGLSGLSSKAARDVLGFLRVVRFVRILRIFKLTRHFVGLRVLGHTLRASTNEFLLLIIFLALGVLIFATMIYYAERIGARPSDPRGNDHTDFKNIPIGFWWAVVTMTTLGYGDMYPKTWSGMLVGALCALAGVLTIAMPVPVIVNNFGMYYSLAMAKQKLPKKRKKHVPRPAQLESPIYCKSEETSPRDSTYSDTSPPAREEGMMERKRAVLKVRKNGKARFPQAFISLSRGSCGVRSVERGGPKCSSQTDSLHPVQTNSTVDSPSSLLGSKGFCFVIPGTWCPNEEEGGSDFCQPIGLRALIALAAPGGGDGGEYKTLKISELGSQLSDEAVEDGLFHEFKRFGDVSVKISHLSGSGSGDERVAFVNFRRPEDARAAKHARGRLVLYDRPLKIEAVYVSRRRSRSPLDKDAYPPSASVVGSSVGGHRHPPGGGGGQRSLSPGGAALGYRDYRLQQLALGRLPPPPPPPLPRELERERDYPFYERVRPAYSLEPRVGAGAGAAPFREVDEISPEDDQRANRTLFLGNLDITVTESDLRRAFDRFGVITEVDIKRPSRGQTSTYGFLKFENLDMSHRAKLAMSGKIIIRNPIKIGYGKATPTTRLWVGGLGPWVPLAALAREFDRFGTIRTIDYRKGDSWAYIQYESLDAAHAAWTHMRGFPLGGPDRRLRVDFADTEHRYQQQYLQPLPLTHYELVTDAFGHRAPDPLRGARDRTPPLLYRDRDRDLYSDSDWVPPPPPVRERSTRTAATALPAYEPLDSLDCRRDGWSLDRDRGDRDLPSSRDQPRKRRLPDESGGRHMDRSPDSDRPRKRHCVPSPERSPELSSSRDRYNSDNDRSSRLLLLERSSPIRDRRGSLEKSQSDKRDRKNSASAERDRKHRTTAPTEGKSPLKKEDRPDGSAPSTSTTSSKLKSPSQKQDGGTGPTTAASPKLCLAWQGMLLLKNSNFPSNMHLLQGDLQVASSLLVEGSTGGKVAQLKITQRLRLDQPKLDEVTRRIKVAGPNGYAILLAVPGSSDSRSSSSLATSDTATSTQRPLRNLVSYLKQKQAAGVISLPVGGNKDKENTGVLHAFPPCEFSQQFLDSPAKALAKSEEDYLVMIIVRVKGIICFSVLNGDEEMVLFAGTQEAGASTLNLTTMHESGALLV</sequence>
<evidence type="ECO:0000256" key="17">
    <source>
        <dbReference type="ARBA" id="ARBA00022958"/>
    </source>
</evidence>
<feature type="region of interest" description="Disordered" evidence="31">
    <location>
        <begin position="419"/>
        <end position="441"/>
    </location>
</feature>
<feature type="region of interest" description="Disordered" evidence="31">
    <location>
        <begin position="641"/>
        <end position="681"/>
    </location>
</feature>
<feature type="domain" description="SPOC" evidence="34">
    <location>
        <begin position="1161"/>
        <end position="1340"/>
    </location>
</feature>
<dbReference type="Pfam" id="PF00076">
    <property type="entry name" value="RRM_1"/>
    <property type="match status" value="1"/>
</dbReference>
<dbReference type="InterPro" id="IPR016194">
    <property type="entry name" value="SPOC-like_C_dom_sf"/>
</dbReference>
<dbReference type="Pfam" id="PF00520">
    <property type="entry name" value="Ion_trans"/>
    <property type="match status" value="1"/>
</dbReference>
<evidence type="ECO:0000256" key="29">
    <source>
        <dbReference type="ARBA" id="ARBA00083977"/>
    </source>
</evidence>
<keyword evidence="19" id="KW-0007">Acetylation</keyword>
<dbReference type="FunFam" id="1.10.287.70:FF:000011">
    <property type="entry name" value="Potassium channel, voltage-gated Shaw-related subfamily C, member 4"/>
    <property type="match status" value="1"/>
</dbReference>
<feature type="compositionally biased region" description="Polar residues" evidence="31">
    <location>
        <begin position="482"/>
        <end position="500"/>
    </location>
</feature>
<dbReference type="PROSITE" id="PS50917">
    <property type="entry name" value="SPOC"/>
    <property type="match status" value="1"/>
</dbReference>
<dbReference type="Pfam" id="PF07744">
    <property type="entry name" value="SPOC"/>
    <property type="match status" value="1"/>
</dbReference>
<comment type="catalytic activity">
    <reaction evidence="25">
        <text>K(+)(in) = K(+)(out)</text>
        <dbReference type="Rhea" id="RHEA:29463"/>
        <dbReference type="ChEBI" id="CHEBI:29103"/>
    </reaction>
</comment>
<comment type="similarity">
    <text evidence="5">Belongs to the RRM Spen family.</text>
</comment>
<dbReference type="InterPro" id="IPR005405">
    <property type="entry name" value="K_chnl_volt-dep_Kv3.4"/>
</dbReference>
<evidence type="ECO:0000256" key="26">
    <source>
        <dbReference type="ARBA" id="ARBA00066093"/>
    </source>
</evidence>
<keyword evidence="17" id="KW-0630">Potassium</keyword>
<dbReference type="SUPFAM" id="SSF81324">
    <property type="entry name" value="Voltage-gated potassium channels"/>
    <property type="match status" value="1"/>
</dbReference>
<gene>
    <name evidence="35" type="ORF">TREES_T100005395</name>
</gene>
<evidence type="ECO:0000313" key="35">
    <source>
        <dbReference type="EMBL" id="ELW65239.1"/>
    </source>
</evidence>
<evidence type="ECO:0000256" key="12">
    <source>
        <dbReference type="ARBA" id="ARBA00022737"/>
    </source>
</evidence>
<dbReference type="GO" id="GO:0003723">
    <property type="term" value="F:RNA binding"/>
    <property type="evidence" value="ECO:0007669"/>
    <property type="project" value="UniProtKB-UniRule"/>
</dbReference>
<dbReference type="Gene3D" id="1.10.287.70">
    <property type="match status" value="1"/>
</dbReference>
<dbReference type="PANTHER" id="PTHR11537:SF126">
    <property type="entry name" value="POTASSIUM VOLTAGE-GATED CHANNEL SUBFAMILY C MEMBER 4"/>
    <property type="match status" value="1"/>
</dbReference>
<feature type="transmembrane region" description="Helical" evidence="32">
    <location>
        <begin position="135"/>
        <end position="153"/>
    </location>
</feature>
<keyword evidence="9" id="KW-0633">Potassium transport</keyword>
<keyword evidence="22" id="KW-0325">Glycoprotein</keyword>
<evidence type="ECO:0000256" key="3">
    <source>
        <dbReference type="ARBA" id="ARBA00004617"/>
    </source>
</evidence>
<dbReference type="InterPro" id="IPR005821">
    <property type="entry name" value="Ion_trans_dom"/>
</dbReference>
<evidence type="ECO:0000256" key="11">
    <source>
        <dbReference type="ARBA" id="ARBA00022692"/>
    </source>
</evidence>
<comment type="subcellular location">
    <subcellularLocation>
        <location evidence="1">Membrane</location>
        <topology evidence="1">Multi-pass membrane protein</topology>
    </subcellularLocation>
    <subcellularLocation>
        <location evidence="3">Nucleus membrane</location>
        <topology evidence="3">Peripheral membrane protein</topology>
    </subcellularLocation>
    <subcellularLocation>
        <location evidence="2">Nucleus speckle</location>
    </subcellularLocation>
    <subcellularLocation>
        <location evidence="4">Nucleus</location>
        <location evidence="4">Nucleoplasm</location>
    </subcellularLocation>
</comment>
<keyword evidence="10" id="KW-0597">Phosphoprotein</keyword>
<keyword evidence="12" id="KW-0677">Repeat</keyword>
<dbReference type="InterPro" id="IPR010912">
    <property type="entry name" value="SPOC_met"/>
</dbReference>
<dbReference type="GO" id="GO:0008076">
    <property type="term" value="C:voltage-gated potassium channel complex"/>
    <property type="evidence" value="ECO:0007669"/>
    <property type="project" value="InterPro"/>
</dbReference>
<dbReference type="FunFam" id="3.30.70.330:FF:000195">
    <property type="entry name" value="RNA binding motif protein 15"/>
    <property type="match status" value="1"/>
</dbReference>
<keyword evidence="20" id="KW-0406">Ion transport</keyword>
<protein>
    <recommendedName>
        <fullName evidence="27">RNA-binding protein 15</fullName>
    </recommendedName>
    <alternativeName>
        <fullName evidence="29">One-twenty two protein 1</fullName>
    </alternativeName>
    <alternativeName>
        <fullName evidence="28">RNA-binding motif protein 15</fullName>
    </alternativeName>
</protein>
<evidence type="ECO:0000256" key="6">
    <source>
        <dbReference type="ARBA" id="ARBA00022448"/>
    </source>
</evidence>
<feature type="transmembrane region" description="Helical" evidence="32">
    <location>
        <begin position="221"/>
        <end position="239"/>
    </location>
</feature>
<feature type="compositionally biased region" description="Basic and acidic residues" evidence="31">
    <location>
        <begin position="1003"/>
        <end position="1044"/>
    </location>
</feature>
<dbReference type="FunFam" id="3.30.70.330:FF:000112">
    <property type="entry name" value="RNA-binding motif protein 15"/>
    <property type="match status" value="1"/>
</dbReference>
<evidence type="ECO:0000256" key="27">
    <source>
        <dbReference type="ARBA" id="ARBA00067849"/>
    </source>
</evidence>
<dbReference type="PRINTS" id="PR01498">
    <property type="entry name" value="SHAWCHANNEL"/>
</dbReference>
<dbReference type="GO" id="GO:0001508">
    <property type="term" value="P:action potential"/>
    <property type="evidence" value="ECO:0007669"/>
    <property type="project" value="TreeGrafter"/>
</dbReference>
<dbReference type="GO" id="GO:0051260">
    <property type="term" value="P:protein homooligomerization"/>
    <property type="evidence" value="ECO:0007669"/>
    <property type="project" value="InterPro"/>
</dbReference>
<dbReference type="InParanoid" id="L9KRW8"/>
<evidence type="ECO:0000256" key="5">
    <source>
        <dbReference type="ARBA" id="ARBA00005387"/>
    </source>
</evidence>
<dbReference type="Gene3D" id="2.40.290.10">
    <property type="match status" value="1"/>
</dbReference>
<evidence type="ECO:0000256" key="1">
    <source>
        <dbReference type="ARBA" id="ARBA00004141"/>
    </source>
</evidence>
<dbReference type="GO" id="GO:0045637">
    <property type="term" value="P:regulation of myeloid cell differentiation"/>
    <property type="evidence" value="ECO:0007669"/>
    <property type="project" value="UniProtKB-ARBA"/>
</dbReference>
<feature type="transmembrane region" description="Helical" evidence="32">
    <location>
        <begin position="359"/>
        <end position="380"/>
    </location>
</feature>
<dbReference type="STRING" id="246437.L9KRW8"/>
<evidence type="ECO:0000256" key="22">
    <source>
        <dbReference type="ARBA" id="ARBA00023180"/>
    </source>
</evidence>
<feature type="transmembrane region" description="Helical" evidence="32">
    <location>
        <begin position="330"/>
        <end position="347"/>
    </location>
</feature>
<dbReference type="Proteomes" id="UP000011518">
    <property type="component" value="Unassembled WGS sequence"/>
</dbReference>
<keyword evidence="16 30" id="KW-0694">RNA-binding</keyword>
<feature type="compositionally biased region" description="Basic and acidic residues" evidence="31">
    <location>
        <begin position="1125"/>
        <end position="1134"/>
    </location>
</feature>
<evidence type="ECO:0000256" key="31">
    <source>
        <dbReference type="SAM" id="MobiDB-lite"/>
    </source>
</evidence>
<feature type="region of interest" description="Disordered" evidence="31">
    <location>
        <begin position="963"/>
        <end position="989"/>
    </location>
</feature>
<evidence type="ECO:0000256" key="8">
    <source>
        <dbReference type="ARBA" id="ARBA00022499"/>
    </source>
</evidence>
<dbReference type="InterPro" id="IPR012677">
    <property type="entry name" value="Nucleotide-bd_a/b_plait_sf"/>
</dbReference>
<evidence type="ECO:0000256" key="14">
    <source>
        <dbReference type="ARBA" id="ARBA00022843"/>
    </source>
</evidence>
<dbReference type="Gene3D" id="1.20.120.350">
    <property type="entry name" value="Voltage-gated potassium channels. Chain C"/>
    <property type="match status" value="1"/>
</dbReference>
<reference evidence="36" key="1">
    <citation type="submission" date="2012-07" db="EMBL/GenBank/DDBJ databases">
        <title>Genome of the Chinese tree shrew, a rising model animal genetically related to primates.</title>
        <authorList>
            <person name="Zhang G."/>
            <person name="Fan Y."/>
            <person name="Yao Y."/>
            <person name="Huang Z."/>
        </authorList>
    </citation>
    <scope>NUCLEOTIDE SEQUENCE [LARGE SCALE GENOMIC DNA]</scope>
</reference>
<keyword evidence="7" id="KW-0488">Methylation</keyword>
<evidence type="ECO:0000259" key="34">
    <source>
        <dbReference type="PROSITE" id="PS50917"/>
    </source>
</evidence>
<dbReference type="InterPro" id="IPR034473">
    <property type="entry name" value="RBM15_RRM3"/>
</dbReference>
<dbReference type="SMART" id="SM00360">
    <property type="entry name" value="RRM"/>
    <property type="match status" value="3"/>
</dbReference>
<dbReference type="GO" id="GO:0005251">
    <property type="term" value="F:delayed rectifier potassium channel activity"/>
    <property type="evidence" value="ECO:0007669"/>
    <property type="project" value="TreeGrafter"/>
</dbReference>
<accession>L9KRW8</accession>
<dbReference type="InterPro" id="IPR012921">
    <property type="entry name" value="SPOC_C"/>
</dbReference>
<feature type="compositionally biased region" description="Basic and acidic residues" evidence="31">
    <location>
        <begin position="1084"/>
        <end position="1112"/>
    </location>
</feature>
<dbReference type="FunFam" id="1.20.120.350:FF:000014">
    <property type="entry name" value="Potassium channel, voltage-gated Shaw-related subfamily C, member 4"/>
    <property type="match status" value="1"/>
</dbReference>
<evidence type="ECO:0000256" key="21">
    <source>
        <dbReference type="ARBA" id="ARBA00023136"/>
    </source>
</evidence>
<feature type="region of interest" description="Disordered" evidence="31">
    <location>
        <begin position="1003"/>
        <end position="1162"/>
    </location>
</feature>
<dbReference type="GO" id="GO:0045211">
    <property type="term" value="C:postsynaptic membrane"/>
    <property type="evidence" value="ECO:0007669"/>
    <property type="project" value="TreeGrafter"/>
</dbReference>
<evidence type="ECO:0000256" key="20">
    <source>
        <dbReference type="ARBA" id="ARBA00023065"/>
    </source>
</evidence>
<evidence type="ECO:0000256" key="9">
    <source>
        <dbReference type="ARBA" id="ARBA00022538"/>
    </source>
</evidence>
<dbReference type="GO" id="GO:0032590">
    <property type="term" value="C:dendrite membrane"/>
    <property type="evidence" value="ECO:0007669"/>
    <property type="project" value="TreeGrafter"/>
</dbReference>
<evidence type="ECO:0000313" key="36">
    <source>
        <dbReference type="Proteomes" id="UP000011518"/>
    </source>
</evidence>
<dbReference type="SUPFAM" id="SSF54928">
    <property type="entry name" value="RNA-binding domain, RBD"/>
    <property type="match status" value="2"/>
</dbReference>
<evidence type="ECO:0000256" key="15">
    <source>
        <dbReference type="ARBA" id="ARBA00022882"/>
    </source>
</evidence>
<proteinExistence type="inferred from homology"/>
<comment type="subunit">
    <text evidence="26">Component of the WMM complex, a N6-methyltransferase complex composed of a catalytic subcomplex, named MAC, and of an associated subcomplex, named MACOM. The MAC subcomplex is composed of METTL3 and METTL14. The MACOM subcomplex is composed of WTAP, ZC3H13, CBLL1/HAKAI, VIRMA, and, in some cases of RBM15 (RBM15 or RBM15B). Also a component of a MACOM-like complex, named WTAP complex, composed of WTAP, ZC3H13, CBLL1, VIRMA, RBM15, BCLAF1 and THRAP3. Interacts with RBPJ. Interacts (via SPOC domain) with SETD1B. Interacts with NXF1, the interaction is required to promote mRNA export. Interacts with SF3B1.</text>
</comment>
<feature type="domain" description="RRM" evidence="33">
    <location>
        <begin position="553"/>
        <end position="635"/>
    </location>
</feature>
<evidence type="ECO:0000256" key="32">
    <source>
        <dbReference type="SAM" id="Phobius"/>
    </source>
</evidence>
<keyword evidence="11 32" id="KW-0812">Transmembrane</keyword>
<dbReference type="InterPro" id="IPR027359">
    <property type="entry name" value="Volt_channel_dom_sf"/>
</dbReference>
<evidence type="ECO:0000256" key="13">
    <source>
        <dbReference type="ARBA" id="ARBA00022826"/>
    </source>
</evidence>
<organism evidence="35 36">
    <name type="scientific">Tupaia chinensis</name>
    <name type="common">Chinese tree shrew</name>
    <name type="synonym">Tupaia belangeri chinensis</name>
    <dbReference type="NCBI Taxonomy" id="246437"/>
    <lineage>
        <taxon>Eukaryota</taxon>
        <taxon>Metazoa</taxon>
        <taxon>Chordata</taxon>
        <taxon>Craniata</taxon>
        <taxon>Vertebrata</taxon>
        <taxon>Euteleostomi</taxon>
        <taxon>Mammalia</taxon>
        <taxon>Eutheria</taxon>
        <taxon>Euarchontoglires</taxon>
        <taxon>Scandentia</taxon>
        <taxon>Tupaiidae</taxon>
        <taxon>Tupaia</taxon>
    </lineage>
</organism>
<keyword evidence="36" id="KW-1185">Reference proteome</keyword>
<dbReference type="FunFam" id="2.40.290.10:FF:000003">
    <property type="entry name" value="RNA-binding motif protein 15"/>
    <property type="match status" value="1"/>
</dbReference>
<feature type="compositionally biased region" description="Low complexity" evidence="31">
    <location>
        <begin position="1136"/>
        <end position="1154"/>
    </location>
</feature>
<keyword evidence="21 32" id="KW-0472">Membrane</keyword>
<dbReference type="CDD" id="cd21549">
    <property type="entry name" value="SPOC_RBM15"/>
    <property type="match status" value="1"/>
</dbReference>
<dbReference type="InterPro" id="IPR000504">
    <property type="entry name" value="RRM_dom"/>
</dbReference>
<dbReference type="Pfam" id="PF02214">
    <property type="entry name" value="BTB_2"/>
    <property type="match status" value="1"/>
</dbReference>
<dbReference type="InterPro" id="IPR035979">
    <property type="entry name" value="RBD_domain_sf"/>
</dbReference>
<keyword evidence="18 32" id="KW-1133">Transmembrane helix</keyword>
<dbReference type="Gene3D" id="3.30.70.330">
    <property type="match status" value="3"/>
</dbReference>
<feature type="transmembrane region" description="Helical" evidence="32">
    <location>
        <begin position="188"/>
        <end position="209"/>
    </location>
</feature>
<evidence type="ECO:0000256" key="10">
    <source>
        <dbReference type="ARBA" id="ARBA00022553"/>
    </source>
</evidence>
<evidence type="ECO:0000256" key="16">
    <source>
        <dbReference type="ARBA" id="ARBA00022884"/>
    </source>
</evidence>
<feature type="region of interest" description="Disordered" evidence="31">
    <location>
        <begin position="68"/>
        <end position="89"/>
    </location>
</feature>
<dbReference type="EMBL" id="KB320698">
    <property type="protein sequence ID" value="ELW65239.1"/>
    <property type="molecule type" value="Genomic_DNA"/>
</dbReference>
<dbReference type="PRINTS" id="PR00169">
    <property type="entry name" value="KCHANNEL"/>
</dbReference>
<dbReference type="InterPro" id="IPR034470">
    <property type="entry name" value="RBM15_RRM1"/>
</dbReference>
<dbReference type="SUPFAM" id="SSF100939">
    <property type="entry name" value="SPOC domain-like"/>
    <property type="match status" value="1"/>
</dbReference>
<keyword evidence="15" id="KW-0851">Voltage-gated channel</keyword>
<evidence type="ECO:0000256" key="23">
    <source>
        <dbReference type="ARBA" id="ARBA00023242"/>
    </source>
</evidence>
<evidence type="ECO:0000256" key="19">
    <source>
        <dbReference type="ARBA" id="ARBA00022990"/>
    </source>
</evidence>
<evidence type="ECO:0000256" key="30">
    <source>
        <dbReference type="PROSITE-ProRule" id="PRU00176"/>
    </source>
</evidence>
<evidence type="ECO:0000256" key="28">
    <source>
        <dbReference type="ARBA" id="ARBA00075695"/>
    </source>
</evidence>
<dbReference type="SUPFAM" id="SSF54695">
    <property type="entry name" value="POZ domain"/>
    <property type="match status" value="1"/>
</dbReference>
<evidence type="ECO:0000256" key="24">
    <source>
        <dbReference type="ARBA" id="ARBA00023303"/>
    </source>
</evidence>
<keyword evidence="13" id="KW-0631">Potassium channel</keyword>